<organism evidence="1">
    <name type="scientific">Klosneuvirus KNV1</name>
    <dbReference type="NCBI Taxonomy" id="1977640"/>
    <lineage>
        <taxon>Viruses</taxon>
        <taxon>Varidnaviria</taxon>
        <taxon>Bamfordvirae</taxon>
        <taxon>Nucleocytoviricota</taxon>
        <taxon>Megaviricetes</taxon>
        <taxon>Imitervirales</taxon>
        <taxon>Mimiviridae</taxon>
        <taxon>Klosneuvirinae</taxon>
        <taxon>Klosneuvirus</taxon>
    </lineage>
</organism>
<proteinExistence type="predicted"/>
<evidence type="ECO:0000313" key="1">
    <source>
        <dbReference type="EMBL" id="ARF12322.1"/>
    </source>
</evidence>
<reference evidence="1" key="1">
    <citation type="journal article" date="2017" name="Science">
        <title>Giant viruses with an expanded complement of translation system components.</title>
        <authorList>
            <person name="Schulz F."/>
            <person name="Yutin N."/>
            <person name="Ivanova N.N."/>
            <person name="Ortega D.R."/>
            <person name="Lee T.K."/>
            <person name="Vierheilig J."/>
            <person name="Daims H."/>
            <person name="Horn M."/>
            <person name="Wagner M."/>
            <person name="Jensen G.J."/>
            <person name="Kyrpides N.C."/>
            <person name="Koonin E.V."/>
            <person name="Woyke T."/>
        </authorList>
    </citation>
    <scope>NUCLEOTIDE SEQUENCE</scope>
    <source>
        <strain evidence="1">KNV1</strain>
    </source>
</reference>
<dbReference type="EMBL" id="KY684111">
    <property type="protein sequence ID" value="ARF12322.1"/>
    <property type="molecule type" value="Genomic_DNA"/>
</dbReference>
<gene>
    <name evidence="1" type="ORF">Klosneuvirus_4_137</name>
</gene>
<accession>A0A1V0SKT0</accession>
<protein>
    <submittedName>
        <fullName evidence="1">Uncharacterized protein</fullName>
    </submittedName>
</protein>
<sequence>MESPYYNKYLKYKSKYLSLSGGYKRSFYFIHGTKNINTLYKILKDGKINLGSDVPKQFRYLAGDEPLDYIYANMYFEDLNNLSHMRDFTLTIHPDIIKHQKIIFNKGWQVGPSKDSIIINKKDDNNTITKKIKQMKEFIKNPSSLPQKVKEFGSFYHHEILFDEPIQLNKYLLGIVCLKCENDPNFNKIKKLINTKYPNVKIFTDNYPFPHFD</sequence>
<name>A0A1V0SKT0_9VIRU</name>
<dbReference type="InterPro" id="IPR043886">
    <property type="entry name" value="DUF5846"/>
</dbReference>
<dbReference type="Pfam" id="PF19164">
    <property type="entry name" value="DUF5846"/>
    <property type="match status" value="1"/>
</dbReference>